<name>A0A0D3JGU1_EMIH1</name>
<dbReference type="PaxDb" id="2903-EOD22726"/>
<reference evidence="4" key="1">
    <citation type="journal article" date="2013" name="Nature">
        <title>Pan genome of the phytoplankton Emiliania underpins its global distribution.</title>
        <authorList>
            <person name="Read B.A."/>
            <person name="Kegel J."/>
            <person name="Klute M.J."/>
            <person name="Kuo A."/>
            <person name="Lefebvre S.C."/>
            <person name="Maumus F."/>
            <person name="Mayer C."/>
            <person name="Miller J."/>
            <person name="Monier A."/>
            <person name="Salamov A."/>
            <person name="Young J."/>
            <person name="Aguilar M."/>
            <person name="Claverie J.M."/>
            <person name="Frickenhaus S."/>
            <person name="Gonzalez K."/>
            <person name="Herman E.K."/>
            <person name="Lin Y.C."/>
            <person name="Napier J."/>
            <person name="Ogata H."/>
            <person name="Sarno A.F."/>
            <person name="Shmutz J."/>
            <person name="Schroeder D."/>
            <person name="de Vargas C."/>
            <person name="Verret F."/>
            <person name="von Dassow P."/>
            <person name="Valentin K."/>
            <person name="Van de Peer Y."/>
            <person name="Wheeler G."/>
            <person name="Dacks J.B."/>
            <person name="Delwiche C.F."/>
            <person name="Dyhrman S.T."/>
            <person name="Glockner G."/>
            <person name="John U."/>
            <person name="Richards T."/>
            <person name="Worden A.Z."/>
            <person name="Zhang X."/>
            <person name="Grigoriev I.V."/>
            <person name="Allen A.E."/>
            <person name="Bidle K."/>
            <person name="Borodovsky M."/>
            <person name="Bowler C."/>
            <person name="Brownlee C."/>
            <person name="Cock J.M."/>
            <person name="Elias M."/>
            <person name="Gladyshev V.N."/>
            <person name="Groth M."/>
            <person name="Guda C."/>
            <person name="Hadaegh A."/>
            <person name="Iglesias-Rodriguez M.D."/>
            <person name="Jenkins J."/>
            <person name="Jones B.M."/>
            <person name="Lawson T."/>
            <person name="Leese F."/>
            <person name="Lindquist E."/>
            <person name="Lobanov A."/>
            <person name="Lomsadze A."/>
            <person name="Malik S.B."/>
            <person name="Marsh M.E."/>
            <person name="Mackinder L."/>
            <person name="Mock T."/>
            <person name="Mueller-Roeber B."/>
            <person name="Pagarete A."/>
            <person name="Parker M."/>
            <person name="Probert I."/>
            <person name="Quesneville H."/>
            <person name="Raines C."/>
            <person name="Rensing S.A."/>
            <person name="Riano-Pachon D.M."/>
            <person name="Richier S."/>
            <person name="Rokitta S."/>
            <person name="Shiraiwa Y."/>
            <person name="Soanes D.M."/>
            <person name="van der Giezen M."/>
            <person name="Wahlund T.M."/>
            <person name="Williams B."/>
            <person name="Wilson W."/>
            <person name="Wolfe G."/>
            <person name="Wurch L.L."/>
        </authorList>
    </citation>
    <scope>NUCLEOTIDE SEQUENCE</scope>
</reference>
<dbReference type="PROSITE" id="PS50222">
    <property type="entry name" value="EF_HAND_2"/>
    <property type="match status" value="1"/>
</dbReference>
<evidence type="ECO:0000256" key="1">
    <source>
        <dbReference type="ARBA" id="ARBA00022837"/>
    </source>
</evidence>
<dbReference type="PROSITE" id="PS00018">
    <property type="entry name" value="EF_HAND_1"/>
    <property type="match status" value="2"/>
</dbReference>
<feature type="domain" description="EF-hand" evidence="2">
    <location>
        <begin position="113"/>
        <end position="148"/>
    </location>
</feature>
<dbReference type="InterPro" id="IPR011992">
    <property type="entry name" value="EF-hand-dom_pair"/>
</dbReference>
<keyword evidence="1" id="KW-0106">Calcium</keyword>
<dbReference type="AlphaFoldDB" id="A0A0D3JGU1"/>
<dbReference type="GeneID" id="17268273"/>
<organism evidence="3 4">
    <name type="scientific">Emiliania huxleyi (strain CCMP1516)</name>
    <dbReference type="NCBI Taxonomy" id="280463"/>
    <lineage>
        <taxon>Eukaryota</taxon>
        <taxon>Haptista</taxon>
        <taxon>Haptophyta</taxon>
        <taxon>Prymnesiophyceae</taxon>
        <taxon>Isochrysidales</taxon>
        <taxon>Noelaerhabdaceae</taxon>
        <taxon>Emiliania</taxon>
    </lineage>
</organism>
<evidence type="ECO:0000313" key="4">
    <source>
        <dbReference type="Proteomes" id="UP000013827"/>
    </source>
</evidence>
<dbReference type="CDD" id="cd00051">
    <property type="entry name" value="EFh"/>
    <property type="match status" value="1"/>
</dbReference>
<accession>A0A0D3JGU1</accession>
<dbReference type="GO" id="GO:0005509">
    <property type="term" value="F:calcium ion binding"/>
    <property type="evidence" value="ECO:0007669"/>
    <property type="project" value="InterPro"/>
</dbReference>
<dbReference type="RefSeq" id="XP_005775155.1">
    <property type="nucleotide sequence ID" value="XM_005775098.1"/>
</dbReference>
<dbReference type="InterPro" id="IPR002048">
    <property type="entry name" value="EF_hand_dom"/>
</dbReference>
<dbReference type="SUPFAM" id="SSF47473">
    <property type="entry name" value="EF-hand"/>
    <property type="match status" value="1"/>
</dbReference>
<proteinExistence type="predicted"/>
<dbReference type="EnsemblProtists" id="EOD22726">
    <property type="protein sequence ID" value="EOD22726"/>
    <property type="gene ID" value="EMIHUDRAFT_95369"/>
</dbReference>
<evidence type="ECO:0000313" key="3">
    <source>
        <dbReference type="EnsemblProtists" id="EOD22726"/>
    </source>
</evidence>
<dbReference type="KEGG" id="ehx:EMIHUDRAFT_95369"/>
<evidence type="ECO:0000259" key="2">
    <source>
        <dbReference type="PROSITE" id="PS50222"/>
    </source>
</evidence>
<dbReference type="InterPro" id="IPR018247">
    <property type="entry name" value="EF_Hand_1_Ca_BS"/>
</dbReference>
<protein>
    <recommendedName>
        <fullName evidence="2">EF-hand domain-containing protein</fullName>
    </recommendedName>
</protein>
<dbReference type="Gene3D" id="1.10.238.10">
    <property type="entry name" value="EF-hand"/>
    <property type="match status" value="1"/>
</dbReference>
<dbReference type="Pfam" id="PF13499">
    <property type="entry name" value="EF-hand_7"/>
    <property type="match status" value="1"/>
</dbReference>
<dbReference type="Proteomes" id="UP000013827">
    <property type="component" value="Unassembled WGS sequence"/>
</dbReference>
<reference evidence="3" key="2">
    <citation type="submission" date="2024-10" db="UniProtKB">
        <authorList>
            <consortium name="EnsemblProtists"/>
        </authorList>
    </citation>
    <scope>IDENTIFICATION</scope>
</reference>
<dbReference type="HOGENOM" id="CLU_1211706_0_0_1"/>
<keyword evidence="4" id="KW-1185">Reference proteome</keyword>
<sequence>MADASSRASFSDTWASKLYRATDLDDSNAVEVDEILLLGQALGYYWGSWEPSAVLELLGQDASTPALSTLSHEEFVRFISLACDEAEVPPERDAKVESLVEAGERRRQLLDPFSETRIEAAFDAIDLDDSGAIDMDELLHFARASGLDWDAEACARLLGKMGTDESISRDDFRNFFKTVGLHGAPEAVAAFIAVGSGVKSRLSRQCSGEVVPGSPQQVMSKGGGGFVGL</sequence>